<dbReference type="GeneID" id="4396032"/>
<reference evidence="2" key="1">
    <citation type="journal article" date="2015" name="Genome Announc.">
        <title>Draft genome sequence of the cellulolytic fungus Chaetomium globosum.</title>
        <authorList>
            <person name="Cuomo C.A."/>
            <person name="Untereiner W.A."/>
            <person name="Ma L.-J."/>
            <person name="Grabherr M."/>
            <person name="Birren B.W."/>
        </authorList>
    </citation>
    <scope>NUCLEOTIDE SEQUENCE [LARGE SCALE GENOMIC DNA]</scope>
    <source>
        <strain evidence="2">ATCC 6205 / CBS 148.51 / DSM 1962 / NBRC 6347 / NRRL 1970</strain>
    </source>
</reference>
<sequence length="39" mass="4060">MACCAGPWTAKLEDCWAGLLDGIGVRLCEGAESMDSKNG</sequence>
<dbReference type="Proteomes" id="UP000001056">
    <property type="component" value="Unassembled WGS sequence"/>
</dbReference>
<keyword evidence="2" id="KW-1185">Reference proteome</keyword>
<organism evidence="1 2">
    <name type="scientific">Chaetomium globosum (strain ATCC 6205 / CBS 148.51 / DSM 1962 / NBRC 6347 / NRRL 1970)</name>
    <name type="common">Soil fungus</name>
    <dbReference type="NCBI Taxonomy" id="306901"/>
    <lineage>
        <taxon>Eukaryota</taxon>
        <taxon>Fungi</taxon>
        <taxon>Dikarya</taxon>
        <taxon>Ascomycota</taxon>
        <taxon>Pezizomycotina</taxon>
        <taxon>Sordariomycetes</taxon>
        <taxon>Sordariomycetidae</taxon>
        <taxon>Sordariales</taxon>
        <taxon>Chaetomiaceae</taxon>
        <taxon>Chaetomium</taxon>
    </lineage>
</organism>
<dbReference type="AlphaFoldDB" id="Q2GP14"/>
<dbReference type="InParanoid" id="Q2GP14"/>
<dbReference type="RefSeq" id="XP_001228217.1">
    <property type="nucleotide sequence ID" value="XM_001228216.1"/>
</dbReference>
<dbReference type="HOGENOM" id="CLU_3319988_0_0_1"/>
<evidence type="ECO:0000313" key="1">
    <source>
        <dbReference type="EMBL" id="EAQ83886.1"/>
    </source>
</evidence>
<name>Q2GP14_CHAGB</name>
<accession>Q2GP14</accession>
<dbReference type="EMBL" id="CH408035">
    <property type="protein sequence ID" value="EAQ83886.1"/>
    <property type="molecule type" value="Genomic_DNA"/>
</dbReference>
<evidence type="ECO:0000313" key="2">
    <source>
        <dbReference type="Proteomes" id="UP000001056"/>
    </source>
</evidence>
<gene>
    <name evidence="1" type="ORF">CHGG_10290</name>
</gene>
<dbReference type="VEuPathDB" id="FungiDB:CHGG_10290"/>
<protein>
    <submittedName>
        <fullName evidence="1">Uncharacterized protein</fullName>
    </submittedName>
</protein>
<proteinExistence type="predicted"/>